<organism evidence="1">
    <name type="scientific">Arundo donax</name>
    <name type="common">Giant reed</name>
    <name type="synonym">Donax arundinaceus</name>
    <dbReference type="NCBI Taxonomy" id="35708"/>
    <lineage>
        <taxon>Eukaryota</taxon>
        <taxon>Viridiplantae</taxon>
        <taxon>Streptophyta</taxon>
        <taxon>Embryophyta</taxon>
        <taxon>Tracheophyta</taxon>
        <taxon>Spermatophyta</taxon>
        <taxon>Magnoliopsida</taxon>
        <taxon>Liliopsida</taxon>
        <taxon>Poales</taxon>
        <taxon>Poaceae</taxon>
        <taxon>PACMAD clade</taxon>
        <taxon>Arundinoideae</taxon>
        <taxon>Arundineae</taxon>
        <taxon>Arundo</taxon>
    </lineage>
</organism>
<accession>A0A0A9CA18</accession>
<evidence type="ECO:0000313" key="1">
    <source>
        <dbReference type="EMBL" id="JAD68367.1"/>
    </source>
</evidence>
<sequence>MLFRWSTAPNMIYNHICKVNSCYPKSS</sequence>
<dbReference type="EMBL" id="GBRH01229528">
    <property type="protein sequence ID" value="JAD68367.1"/>
    <property type="molecule type" value="Transcribed_RNA"/>
</dbReference>
<protein>
    <submittedName>
        <fullName evidence="1">Uncharacterized protein</fullName>
    </submittedName>
</protein>
<dbReference type="AlphaFoldDB" id="A0A0A9CA18"/>
<reference evidence="1" key="1">
    <citation type="submission" date="2014-09" db="EMBL/GenBank/DDBJ databases">
        <authorList>
            <person name="Magalhaes I.L.F."/>
            <person name="Oliveira U."/>
            <person name="Santos F.R."/>
            <person name="Vidigal T.H.D.A."/>
            <person name="Brescovit A.D."/>
            <person name="Santos A.J."/>
        </authorList>
    </citation>
    <scope>NUCLEOTIDE SEQUENCE</scope>
    <source>
        <tissue evidence="1">Shoot tissue taken approximately 20 cm above the soil surface</tissue>
    </source>
</reference>
<name>A0A0A9CA18_ARUDO</name>
<reference evidence="1" key="2">
    <citation type="journal article" date="2015" name="Data Brief">
        <title>Shoot transcriptome of the giant reed, Arundo donax.</title>
        <authorList>
            <person name="Barrero R.A."/>
            <person name="Guerrero F.D."/>
            <person name="Moolhuijzen P."/>
            <person name="Goolsby J.A."/>
            <person name="Tidwell J."/>
            <person name="Bellgard S.E."/>
            <person name="Bellgard M.I."/>
        </authorList>
    </citation>
    <scope>NUCLEOTIDE SEQUENCE</scope>
    <source>
        <tissue evidence="1">Shoot tissue taken approximately 20 cm above the soil surface</tissue>
    </source>
</reference>
<proteinExistence type="predicted"/>